<reference evidence="3" key="2">
    <citation type="journal article" date="2023" name="IMA Fungus">
        <title>Comparative genomic study of the Penicillium genus elucidates a diverse pangenome and 15 lateral gene transfer events.</title>
        <authorList>
            <person name="Petersen C."/>
            <person name="Sorensen T."/>
            <person name="Nielsen M.R."/>
            <person name="Sondergaard T.E."/>
            <person name="Sorensen J.L."/>
            <person name="Fitzpatrick D.A."/>
            <person name="Frisvad J.C."/>
            <person name="Nielsen K.L."/>
        </authorList>
    </citation>
    <scope>NUCLEOTIDE SEQUENCE</scope>
    <source>
        <strain evidence="3">IBT 30069</strain>
    </source>
</reference>
<reference evidence="3" key="1">
    <citation type="submission" date="2022-11" db="EMBL/GenBank/DDBJ databases">
        <authorList>
            <person name="Petersen C."/>
        </authorList>
    </citation>
    <scope>NUCLEOTIDE SEQUENCE</scope>
    <source>
        <strain evidence="3">IBT 30069</strain>
    </source>
</reference>
<evidence type="ECO:0000259" key="2">
    <source>
        <dbReference type="Pfam" id="PF21204"/>
    </source>
</evidence>
<dbReference type="AlphaFoldDB" id="A0A9W9F2Z6"/>
<feature type="region of interest" description="Disordered" evidence="1">
    <location>
        <begin position="1"/>
        <end position="20"/>
    </location>
</feature>
<feature type="compositionally biased region" description="Basic and acidic residues" evidence="1">
    <location>
        <begin position="400"/>
        <end position="415"/>
    </location>
</feature>
<protein>
    <recommendedName>
        <fullName evidence="2">Ell binding protein Ebp1 C-terminal domain-containing protein</fullName>
    </recommendedName>
</protein>
<accession>A0A9W9F2Z6</accession>
<keyword evidence="4" id="KW-1185">Reference proteome</keyword>
<feature type="compositionally biased region" description="Basic and acidic residues" evidence="1">
    <location>
        <begin position="461"/>
        <end position="478"/>
    </location>
</feature>
<dbReference type="InterPro" id="IPR049403">
    <property type="entry name" value="Ebp1_C"/>
</dbReference>
<organism evidence="3 4">
    <name type="scientific">Penicillium angulare</name>
    <dbReference type="NCBI Taxonomy" id="116970"/>
    <lineage>
        <taxon>Eukaryota</taxon>
        <taxon>Fungi</taxon>
        <taxon>Dikarya</taxon>
        <taxon>Ascomycota</taxon>
        <taxon>Pezizomycotina</taxon>
        <taxon>Eurotiomycetes</taxon>
        <taxon>Eurotiomycetidae</taxon>
        <taxon>Eurotiales</taxon>
        <taxon>Aspergillaceae</taxon>
        <taxon>Penicillium</taxon>
    </lineage>
</organism>
<feature type="compositionally biased region" description="Low complexity" evidence="1">
    <location>
        <begin position="245"/>
        <end position="254"/>
    </location>
</feature>
<evidence type="ECO:0000256" key="1">
    <source>
        <dbReference type="SAM" id="MobiDB-lite"/>
    </source>
</evidence>
<proteinExistence type="predicted"/>
<dbReference type="OrthoDB" id="284473at2759"/>
<dbReference type="Proteomes" id="UP001149165">
    <property type="component" value="Unassembled WGS sequence"/>
</dbReference>
<feature type="compositionally biased region" description="Basic and acidic residues" evidence="1">
    <location>
        <begin position="148"/>
        <end position="164"/>
    </location>
</feature>
<feature type="compositionally biased region" description="Basic and acidic residues" evidence="1">
    <location>
        <begin position="374"/>
        <end position="392"/>
    </location>
</feature>
<dbReference type="Pfam" id="PF21204">
    <property type="entry name" value="Ebp1_C"/>
    <property type="match status" value="1"/>
</dbReference>
<comment type="caution">
    <text evidence="3">The sequence shown here is derived from an EMBL/GenBank/DDBJ whole genome shotgun (WGS) entry which is preliminary data.</text>
</comment>
<gene>
    <name evidence="3" type="ORF">N7456_008536</name>
</gene>
<sequence length="760" mass="84747">MSVNDQPPSVDVTTCQRANQPSSDLQTLDLRLKSLSKDVLPGHPYLLTLPTQSPYCLPRPANNWAIGHDRPFKPEEQELQYMTFLTHHNTDSLLKAVGDWSDEKGNMMTDRSTAPINNELSKETVAKKKISLNDYKNQKNRGTSPIIHDQKDRENRKPATREEPQQTTKHGVVKKSDKTEASHPPPKSQSHLSLDKGPKKRPSTSELDFSHPSTNRNQDMHSSKKRRLSQERDLRQEPTPTNSNSPRLPALLSPTLPPTGPGPKLPRLLSPTLPPDIERELAKLGDRSPPRQSPKGDALPSRQKREEAAQTRTPSSINSSTNSSLPGNRLIVSSKDASPELLVRLRYGKGNKRRVEALLKFTGKKKPNRPDSPPSHDTDHDDSKSAEMKRGELASSRANEPYERLKAKSNTHEEGPSSSINGRSKEAKGSSERPHSQVPHPPRSHQPVNDKAKPVSLTPVKDPKASISRRNDLGEGEGRTPVNPANKRPSGDPGVKGSPSQLDGRSRNDKRRVWRDEFQKFSNIGRELKHAAVRYNAKTNSSTSDEKLAAVTAIEAIMCFILAFVADDHCKLITRQVGDSSTWQSILAYWRVVRKNSVSYPALHGLCLFLGAVSYEAIHSLDLERLAVSPLPGEHTPVPTPGSDGNAVPSDENRKNRKEFLDLKNRLPECWKESQKLWLEGSRCLSEDVLSREFPTTWTSRSHNHGDRGKATLRPGDYAGDYFLPLGGATPPIEVVRFGWSLLQEWCAQEKVEWSARLDL</sequence>
<name>A0A9W9F2Z6_9EURO</name>
<evidence type="ECO:0000313" key="4">
    <source>
        <dbReference type="Proteomes" id="UP001149165"/>
    </source>
</evidence>
<evidence type="ECO:0000313" key="3">
    <source>
        <dbReference type="EMBL" id="KAJ5092675.1"/>
    </source>
</evidence>
<feature type="region of interest" description="Disordered" evidence="1">
    <location>
        <begin position="130"/>
        <end position="511"/>
    </location>
</feature>
<feature type="compositionally biased region" description="Basic and acidic residues" evidence="1">
    <location>
        <begin position="276"/>
        <end position="289"/>
    </location>
</feature>
<dbReference type="EMBL" id="JAPQKH010000006">
    <property type="protein sequence ID" value="KAJ5092675.1"/>
    <property type="molecule type" value="Genomic_DNA"/>
</dbReference>
<feature type="domain" description="Ell binding protein Ebp1 C-terminal" evidence="2">
    <location>
        <begin position="514"/>
        <end position="746"/>
    </location>
</feature>
<feature type="region of interest" description="Disordered" evidence="1">
    <location>
        <begin position="632"/>
        <end position="654"/>
    </location>
</feature>
<feature type="compositionally biased region" description="Basic and acidic residues" evidence="1">
    <location>
        <begin position="423"/>
        <end position="435"/>
    </location>
</feature>
<feature type="compositionally biased region" description="Basic and acidic residues" evidence="1">
    <location>
        <begin position="218"/>
        <end position="236"/>
    </location>
</feature>
<feature type="compositionally biased region" description="Polar residues" evidence="1">
    <location>
        <begin position="204"/>
        <end position="217"/>
    </location>
</feature>
<feature type="compositionally biased region" description="Low complexity" evidence="1">
    <location>
        <begin position="315"/>
        <end position="324"/>
    </location>
</feature>
<feature type="compositionally biased region" description="Pro residues" evidence="1">
    <location>
        <begin position="255"/>
        <end position="264"/>
    </location>
</feature>